<accession>A0A1H1F3I4</accession>
<dbReference type="InterPro" id="IPR036873">
    <property type="entry name" value="Rhodanese-like_dom_sf"/>
</dbReference>
<sequence>MTITANETLDAKGLACPMPIVKTKKAITNLEPGQVMEVQATDKGSTADIKAWAESTGHHYLGTVEEEEVLKHYLRKADEAEAKEETKHEEITDLEELRSKVDGNEDIAILDVREPAEFAFGHIPGALNIPLGELEERFEELAKDKELHVVCRTGNRSDLAAQKLTEKGYKNVKNVVPGMSKWEGSTEKNN</sequence>
<organism evidence="3 4">
    <name type="scientific">Virgibacillus salinus</name>
    <dbReference type="NCBI Taxonomy" id="553311"/>
    <lineage>
        <taxon>Bacteria</taxon>
        <taxon>Bacillati</taxon>
        <taxon>Bacillota</taxon>
        <taxon>Bacilli</taxon>
        <taxon>Bacillales</taxon>
        <taxon>Bacillaceae</taxon>
        <taxon>Virgibacillus</taxon>
    </lineage>
</organism>
<dbReference type="PROSITE" id="PS01148">
    <property type="entry name" value="UPF0033"/>
    <property type="match status" value="1"/>
</dbReference>
<dbReference type="Pfam" id="PF01206">
    <property type="entry name" value="TusA"/>
    <property type="match status" value="1"/>
</dbReference>
<dbReference type="SUPFAM" id="SSF64307">
    <property type="entry name" value="SirA-like"/>
    <property type="match status" value="1"/>
</dbReference>
<dbReference type="SUPFAM" id="SSF52821">
    <property type="entry name" value="Rhodanese/Cell cycle control phosphatase"/>
    <property type="match status" value="1"/>
</dbReference>
<evidence type="ECO:0000313" key="3">
    <source>
        <dbReference type="EMBL" id="SDQ95438.1"/>
    </source>
</evidence>
<evidence type="ECO:0000313" key="4">
    <source>
        <dbReference type="Proteomes" id="UP000199444"/>
    </source>
</evidence>
<dbReference type="Gene3D" id="3.40.250.10">
    <property type="entry name" value="Rhodanese-like domain"/>
    <property type="match status" value="1"/>
</dbReference>
<dbReference type="Gene3D" id="3.30.110.40">
    <property type="entry name" value="TusA-like domain"/>
    <property type="match status" value="1"/>
</dbReference>
<dbReference type="CDD" id="cd00158">
    <property type="entry name" value="RHOD"/>
    <property type="match status" value="1"/>
</dbReference>
<dbReference type="InterPro" id="IPR036868">
    <property type="entry name" value="TusA-like_sf"/>
</dbReference>
<dbReference type="GO" id="GO:0004792">
    <property type="term" value="F:thiosulfate-cyanide sulfurtransferase activity"/>
    <property type="evidence" value="ECO:0007669"/>
    <property type="project" value="InterPro"/>
</dbReference>
<keyword evidence="1" id="KW-0175">Coiled coil</keyword>
<dbReference type="PROSITE" id="PS50206">
    <property type="entry name" value="RHODANESE_3"/>
    <property type="match status" value="1"/>
</dbReference>
<keyword evidence="3" id="KW-0808">Transferase</keyword>
<dbReference type="Proteomes" id="UP000199444">
    <property type="component" value="Unassembled WGS sequence"/>
</dbReference>
<dbReference type="AlphaFoldDB" id="A0A1H1F3I4"/>
<dbReference type="RefSeq" id="WP_092493920.1">
    <property type="nucleotide sequence ID" value="NZ_FNKD01000003.1"/>
</dbReference>
<evidence type="ECO:0000256" key="1">
    <source>
        <dbReference type="SAM" id="Coils"/>
    </source>
</evidence>
<feature type="coiled-coil region" evidence="1">
    <location>
        <begin position="63"/>
        <end position="100"/>
    </location>
</feature>
<gene>
    <name evidence="3" type="ORF">SAMN05216231_3186</name>
</gene>
<dbReference type="Pfam" id="PF00581">
    <property type="entry name" value="Rhodanese"/>
    <property type="match status" value="1"/>
</dbReference>
<reference evidence="3 4" key="1">
    <citation type="submission" date="2016-10" db="EMBL/GenBank/DDBJ databases">
        <authorList>
            <person name="de Groot N.N."/>
        </authorList>
    </citation>
    <scope>NUCLEOTIDE SEQUENCE [LARGE SCALE GENOMIC DNA]</scope>
    <source>
        <strain evidence="3 4">CGMCC 1.10449</strain>
    </source>
</reference>
<feature type="domain" description="Rhodanese" evidence="2">
    <location>
        <begin position="103"/>
        <end position="188"/>
    </location>
</feature>
<protein>
    <submittedName>
        <fullName evidence="3">Rhodanese-related sulfurtransferase</fullName>
    </submittedName>
</protein>
<dbReference type="PANTHER" id="PTHR43031">
    <property type="entry name" value="FAD-DEPENDENT OXIDOREDUCTASE"/>
    <property type="match status" value="1"/>
</dbReference>
<dbReference type="SMART" id="SM00450">
    <property type="entry name" value="RHOD"/>
    <property type="match status" value="1"/>
</dbReference>
<dbReference type="InterPro" id="IPR001307">
    <property type="entry name" value="Thiosulphate_STrfase_CS"/>
</dbReference>
<dbReference type="CDD" id="cd00291">
    <property type="entry name" value="SirA_YedF_YeeD"/>
    <property type="match status" value="1"/>
</dbReference>
<dbReference type="InterPro" id="IPR001763">
    <property type="entry name" value="Rhodanese-like_dom"/>
</dbReference>
<dbReference type="PROSITE" id="PS00380">
    <property type="entry name" value="RHODANESE_1"/>
    <property type="match status" value="1"/>
</dbReference>
<dbReference type="EMBL" id="FNKD01000003">
    <property type="protein sequence ID" value="SDQ95438.1"/>
    <property type="molecule type" value="Genomic_DNA"/>
</dbReference>
<dbReference type="InterPro" id="IPR001455">
    <property type="entry name" value="TusA-like"/>
</dbReference>
<evidence type="ECO:0000259" key="2">
    <source>
        <dbReference type="PROSITE" id="PS50206"/>
    </source>
</evidence>
<dbReference type="InterPro" id="IPR050229">
    <property type="entry name" value="GlpE_sulfurtransferase"/>
</dbReference>
<name>A0A1H1F3I4_9BACI</name>
<keyword evidence="4" id="KW-1185">Reference proteome</keyword>
<proteinExistence type="predicted"/>
<dbReference type="PANTHER" id="PTHR43031:SF1">
    <property type="entry name" value="PYRIDINE NUCLEOTIDE-DISULPHIDE OXIDOREDUCTASE"/>
    <property type="match status" value="1"/>
</dbReference>
<dbReference type="STRING" id="553311.SAMN05216231_3186"/>